<evidence type="ECO:0000256" key="10">
    <source>
        <dbReference type="RuleBase" id="RU367043"/>
    </source>
</evidence>
<dbReference type="InterPro" id="IPR004217">
    <property type="entry name" value="Tim10-like"/>
</dbReference>
<gene>
    <name evidence="12" type="ORF">TTRE_0000710001</name>
</gene>
<dbReference type="GO" id="GO:0045039">
    <property type="term" value="P:protein insertion into mitochondrial inner membrane"/>
    <property type="evidence" value="ECO:0007669"/>
    <property type="project" value="UniProtKB-ARBA"/>
</dbReference>
<comment type="domain">
    <text evidence="10">The twin CX3C motif contains 4 conserved Cys residues that form 2 disulfide bonds in the mitochondrial intermembrane space.</text>
</comment>
<keyword evidence="10" id="KW-0472">Membrane</keyword>
<dbReference type="GO" id="GO:0046872">
    <property type="term" value="F:metal ion binding"/>
    <property type="evidence" value="ECO:0007669"/>
    <property type="project" value="UniProtKB-KW"/>
</dbReference>
<dbReference type="Pfam" id="PF02953">
    <property type="entry name" value="zf-Tim10_DDP"/>
    <property type="match status" value="1"/>
</dbReference>
<proteinExistence type="inferred from homology"/>
<keyword evidence="8 10" id="KW-1015">Disulfide bond</keyword>
<evidence type="ECO:0000256" key="2">
    <source>
        <dbReference type="ARBA" id="ARBA00022448"/>
    </source>
</evidence>
<dbReference type="Gene3D" id="1.10.287.810">
    <property type="entry name" value="Mitochondrial import inner membrane translocase subunit tim13 like domains"/>
    <property type="match status" value="1"/>
</dbReference>
<feature type="domain" description="Tim10-like" evidence="11">
    <location>
        <begin position="25"/>
        <end position="84"/>
    </location>
</feature>
<sequence length="90" mass="10325">MDDFSHSADMNKMDAKQRDDLVTRVKQQVVLANVQELLQNISDKCLKLCIKKPGKTLDGSEQKCLSYCVDRYIETMNLVAATYRQRLQQG</sequence>
<dbReference type="EMBL" id="HG806412">
    <property type="protein sequence ID" value="CDW58775.1"/>
    <property type="molecule type" value="Genomic_DNA"/>
</dbReference>
<dbReference type="GO" id="GO:0005743">
    <property type="term" value="C:mitochondrial inner membrane"/>
    <property type="evidence" value="ECO:0007669"/>
    <property type="project" value="UniProtKB-SubCell"/>
</dbReference>
<protein>
    <recommendedName>
        <fullName evidence="10">Mitochondrial import inner membrane translocase subunit</fullName>
    </recommendedName>
</protein>
<keyword evidence="3" id="KW-0479">Metal-binding</keyword>
<dbReference type="SUPFAM" id="SSF144122">
    <property type="entry name" value="Tim10-like"/>
    <property type="match status" value="1"/>
</dbReference>
<dbReference type="InterPro" id="IPR035427">
    <property type="entry name" value="Tim10-like_dom_sf"/>
</dbReference>
<reference evidence="12" key="1">
    <citation type="submission" date="2014-01" db="EMBL/GenBank/DDBJ databases">
        <authorList>
            <person name="Aslett M."/>
        </authorList>
    </citation>
    <scope>NUCLEOTIDE SEQUENCE</scope>
</reference>
<evidence type="ECO:0000256" key="1">
    <source>
        <dbReference type="ARBA" id="ARBA00006720"/>
    </source>
</evidence>
<keyword evidence="2 10" id="KW-0813">Transport</keyword>
<dbReference type="STRING" id="36087.A0A077ZJM3"/>
<keyword evidence="13" id="KW-1185">Reference proteome</keyword>
<organism evidence="12 13">
    <name type="scientific">Trichuris trichiura</name>
    <name type="common">Whipworm</name>
    <name type="synonym">Trichocephalus trichiurus</name>
    <dbReference type="NCBI Taxonomy" id="36087"/>
    <lineage>
        <taxon>Eukaryota</taxon>
        <taxon>Metazoa</taxon>
        <taxon>Ecdysozoa</taxon>
        <taxon>Nematoda</taxon>
        <taxon>Enoplea</taxon>
        <taxon>Dorylaimia</taxon>
        <taxon>Trichinellida</taxon>
        <taxon>Trichuridae</taxon>
        <taxon>Trichuris</taxon>
    </lineage>
</organism>
<evidence type="ECO:0000313" key="12">
    <source>
        <dbReference type="EMBL" id="CDW58775.1"/>
    </source>
</evidence>
<keyword evidence="10" id="KW-0999">Mitochondrion inner membrane</keyword>
<dbReference type="AlphaFoldDB" id="A0A077ZJM3"/>
<dbReference type="GO" id="GO:0015031">
    <property type="term" value="P:protein transport"/>
    <property type="evidence" value="ECO:0007669"/>
    <property type="project" value="UniProtKB-KW"/>
</dbReference>
<comment type="function">
    <text evidence="10">Mitochondrial intermembrane chaperone that participates in the import and insertion of some multi-pass transmembrane proteins into the mitochondrial inner membrane. Also required for the transfer of beta-barrel precursors from the TOM complex to the sorting and assembly machinery (SAM complex) of the outer membrane. Acts as a chaperone-like protein that protects the hydrophobic precursors from aggregation and guide them through the mitochondrial intermembrane space.</text>
</comment>
<keyword evidence="5 10" id="KW-0653">Protein transport</keyword>
<dbReference type="Proteomes" id="UP000030665">
    <property type="component" value="Unassembled WGS sequence"/>
</dbReference>
<reference evidence="12" key="2">
    <citation type="submission" date="2014-03" db="EMBL/GenBank/DDBJ databases">
        <title>The whipworm genome and dual-species transcriptomics of an intimate host-pathogen interaction.</title>
        <authorList>
            <person name="Foth B.J."/>
            <person name="Tsai I.J."/>
            <person name="Reid A.J."/>
            <person name="Bancroft A.J."/>
            <person name="Nichol S."/>
            <person name="Tracey A."/>
            <person name="Holroyd N."/>
            <person name="Cotton J.A."/>
            <person name="Stanley E.J."/>
            <person name="Zarowiecki M."/>
            <person name="Liu J.Z."/>
            <person name="Huckvale T."/>
            <person name="Cooper P.J."/>
            <person name="Grencis R.K."/>
            <person name="Berriman M."/>
        </authorList>
    </citation>
    <scope>NUCLEOTIDE SEQUENCE [LARGE SCALE GENOMIC DNA]</scope>
</reference>
<evidence type="ECO:0000256" key="9">
    <source>
        <dbReference type="ARBA" id="ARBA00023186"/>
    </source>
</evidence>
<evidence type="ECO:0000256" key="5">
    <source>
        <dbReference type="ARBA" id="ARBA00022927"/>
    </source>
</evidence>
<keyword evidence="9 10" id="KW-0143">Chaperone</keyword>
<accession>A0A077ZJM3</accession>
<dbReference type="OrthoDB" id="7813104at2759"/>
<dbReference type="GO" id="GO:0042719">
    <property type="term" value="C:mitochondrial intermembrane space chaperone complex"/>
    <property type="evidence" value="ECO:0007669"/>
    <property type="project" value="UniProtKB-ARBA"/>
</dbReference>
<evidence type="ECO:0000259" key="11">
    <source>
        <dbReference type="Pfam" id="PF02953"/>
    </source>
</evidence>
<keyword evidence="4" id="KW-0862">Zinc</keyword>
<evidence type="ECO:0000256" key="6">
    <source>
        <dbReference type="ARBA" id="ARBA00023010"/>
    </source>
</evidence>
<keyword evidence="7 10" id="KW-0496">Mitochondrion</keyword>
<evidence type="ECO:0000313" key="13">
    <source>
        <dbReference type="Proteomes" id="UP000030665"/>
    </source>
</evidence>
<evidence type="ECO:0000256" key="4">
    <source>
        <dbReference type="ARBA" id="ARBA00022833"/>
    </source>
</evidence>
<keyword evidence="6 10" id="KW-0811">Translocation</keyword>
<evidence type="ECO:0000256" key="7">
    <source>
        <dbReference type="ARBA" id="ARBA00023128"/>
    </source>
</evidence>
<comment type="subcellular location">
    <subcellularLocation>
        <location evidence="10">Mitochondrion inner membrane</location>
        <topology evidence="10">Peripheral membrane protein</topology>
        <orientation evidence="10">Intermembrane side</orientation>
    </subcellularLocation>
</comment>
<comment type="subunit">
    <text evidence="10">Heterohexamer.</text>
</comment>
<name>A0A077ZJM3_TRITR</name>
<comment type="similarity">
    <text evidence="1 10">Belongs to the small Tim family.</text>
</comment>
<evidence type="ECO:0000256" key="3">
    <source>
        <dbReference type="ARBA" id="ARBA00022723"/>
    </source>
</evidence>
<dbReference type="FunFam" id="1.10.287.810:FF:000001">
    <property type="entry name" value="mitochondrial import inner membrane translocase subunit TIM13"/>
    <property type="match status" value="1"/>
</dbReference>
<evidence type="ECO:0000256" key="8">
    <source>
        <dbReference type="ARBA" id="ARBA00023157"/>
    </source>
</evidence>